<comment type="caution">
    <text evidence="2">The sequence shown here is derived from an EMBL/GenBank/DDBJ whole genome shotgun (WGS) entry which is preliminary data.</text>
</comment>
<feature type="transmembrane region" description="Helical" evidence="1">
    <location>
        <begin position="145"/>
        <end position="168"/>
    </location>
</feature>
<dbReference type="EMBL" id="BDIP01002029">
    <property type="protein sequence ID" value="GIQ85602.1"/>
    <property type="molecule type" value="Genomic_DNA"/>
</dbReference>
<dbReference type="Proteomes" id="UP000265618">
    <property type="component" value="Unassembled WGS sequence"/>
</dbReference>
<evidence type="ECO:0000256" key="1">
    <source>
        <dbReference type="SAM" id="Phobius"/>
    </source>
</evidence>
<keyword evidence="1" id="KW-0472">Membrane</keyword>
<organism evidence="2 3">
    <name type="scientific">Kipferlia bialata</name>
    <dbReference type="NCBI Taxonomy" id="797122"/>
    <lineage>
        <taxon>Eukaryota</taxon>
        <taxon>Metamonada</taxon>
        <taxon>Carpediemonas-like organisms</taxon>
        <taxon>Kipferlia</taxon>
    </lineage>
</organism>
<proteinExistence type="predicted"/>
<name>A0A9K3GJX3_9EUKA</name>
<keyword evidence="3" id="KW-1185">Reference proteome</keyword>
<keyword evidence="1" id="KW-1133">Transmembrane helix</keyword>
<dbReference type="Gene3D" id="1.20.1070.10">
    <property type="entry name" value="Rhodopsin 7-helix transmembrane proteins"/>
    <property type="match status" value="1"/>
</dbReference>
<accession>A0A9K3GJX3</accession>
<reference evidence="2 3" key="1">
    <citation type="journal article" date="2018" name="PLoS ONE">
        <title>The draft genome of Kipferlia bialata reveals reductive genome evolution in fornicate parasites.</title>
        <authorList>
            <person name="Tanifuji G."/>
            <person name="Takabayashi S."/>
            <person name="Kume K."/>
            <person name="Takagi M."/>
            <person name="Nakayama T."/>
            <person name="Kamikawa R."/>
            <person name="Inagaki Y."/>
            <person name="Hashimoto T."/>
        </authorList>
    </citation>
    <scope>NUCLEOTIDE SEQUENCE [LARGE SCALE GENOMIC DNA]</scope>
    <source>
        <strain evidence="2">NY0173</strain>
    </source>
</reference>
<gene>
    <name evidence="2" type="ORF">KIPB_007300</name>
</gene>
<feature type="transmembrane region" description="Helical" evidence="1">
    <location>
        <begin position="262"/>
        <end position="284"/>
    </location>
</feature>
<sequence>AVFVYGSISGCKRRRAIRPVPPKTGSGYDRSAQGTAPRTAGVRRTHMLQLQRADGRPGGAGSLGWLMMSLFLLECLVDSAWLIATYGTVFGVECCPVAGYVNYALCELLMLQLMAMCLVSSVLILKPSSYRVLGTQGTHLMGKTLCVLLGAVVAVAASVMSAITGVGGASATSTCWFDQQAVLAWFDVPNVIMTTASMLAMLLAVIGMDGKQTPDQAYLAARLVSSTLPYALAFVVSEVCFLAFNLINYMMDYQPGLSDETLMLSILGVGCTRGVLMAVVYVIMRVKETSEQREVDKARNTVVSTWA</sequence>
<dbReference type="AlphaFoldDB" id="A0A9K3GJX3"/>
<feature type="transmembrane region" description="Helical" evidence="1">
    <location>
        <begin position="65"/>
        <end position="88"/>
    </location>
</feature>
<protein>
    <submittedName>
        <fullName evidence="2">Uncharacterized protein</fullName>
    </submittedName>
</protein>
<feature type="non-terminal residue" evidence="2">
    <location>
        <position position="1"/>
    </location>
</feature>
<keyword evidence="1" id="KW-0812">Transmembrane</keyword>
<feature type="transmembrane region" description="Helical" evidence="1">
    <location>
        <begin position="188"/>
        <end position="207"/>
    </location>
</feature>
<evidence type="ECO:0000313" key="2">
    <source>
        <dbReference type="EMBL" id="GIQ85602.1"/>
    </source>
</evidence>
<evidence type="ECO:0000313" key="3">
    <source>
        <dbReference type="Proteomes" id="UP000265618"/>
    </source>
</evidence>
<feature type="transmembrane region" description="Helical" evidence="1">
    <location>
        <begin position="228"/>
        <end position="250"/>
    </location>
</feature>
<feature type="transmembrane region" description="Helical" evidence="1">
    <location>
        <begin position="100"/>
        <end position="125"/>
    </location>
</feature>